<name>A0A7G9W5D7_ALKCA</name>
<dbReference type="KEGG" id="acae:HYG86_03505"/>
<feature type="transmembrane region" description="Helical" evidence="1">
    <location>
        <begin position="442"/>
        <end position="459"/>
    </location>
</feature>
<keyword evidence="1" id="KW-1133">Transmembrane helix</keyword>
<reference evidence="2 3" key="1">
    <citation type="submission" date="2020-07" db="EMBL/GenBank/DDBJ databases">
        <title>Alkalicella. sp. LB2 genome.</title>
        <authorList>
            <person name="Postec A."/>
            <person name="Quemeneur M."/>
        </authorList>
    </citation>
    <scope>NUCLEOTIDE SEQUENCE [LARGE SCALE GENOMIC DNA]</scope>
    <source>
        <strain evidence="2 3">LB2</strain>
    </source>
</reference>
<feature type="transmembrane region" description="Helical" evidence="1">
    <location>
        <begin position="521"/>
        <end position="541"/>
    </location>
</feature>
<dbReference type="Proteomes" id="UP000516160">
    <property type="component" value="Chromosome"/>
</dbReference>
<dbReference type="EMBL" id="CP058559">
    <property type="protein sequence ID" value="QNO13899.1"/>
    <property type="molecule type" value="Genomic_DNA"/>
</dbReference>
<accession>A0A7G9W5D7</accession>
<gene>
    <name evidence="2" type="ORF">HYG86_03505</name>
</gene>
<evidence type="ECO:0000313" key="2">
    <source>
        <dbReference type="EMBL" id="QNO13899.1"/>
    </source>
</evidence>
<protein>
    <submittedName>
        <fullName evidence="2">Uncharacterized protein</fullName>
    </submittedName>
</protein>
<keyword evidence="1" id="KW-0812">Transmembrane</keyword>
<dbReference type="RefSeq" id="WP_213167563.1">
    <property type="nucleotide sequence ID" value="NZ_CP058559.1"/>
</dbReference>
<feature type="transmembrane region" description="Helical" evidence="1">
    <location>
        <begin position="492"/>
        <end position="509"/>
    </location>
</feature>
<feature type="transmembrane region" description="Helical" evidence="1">
    <location>
        <begin position="466"/>
        <end position="486"/>
    </location>
</feature>
<feature type="transmembrane region" description="Helical" evidence="1">
    <location>
        <begin position="547"/>
        <end position="566"/>
    </location>
</feature>
<dbReference type="AlphaFoldDB" id="A0A7G9W5D7"/>
<keyword evidence="3" id="KW-1185">Reference proteome</keyword>
<evidence type="ECO:0000256" key="1">
    <source>
        <dbReference type="SAM" id="Phobius"/>
    </source>
</evidence>
<organism evidence="2 3">
    <name type="scientific">Alkalicella caledoniensis</name>
    <dbReference type="NCBI Taxonomy" id="2731377"/>
    <lineage>
        <taxon>Bacteria</taxon>
        <taxon>Bacillati</taxon>
        <taxon>Bacillota</taxon>
        <taxon>Clostridia</taxon>
        <taxon>Eubacteriales</taxon>
        <taxon>Proteinivoracaceae</taxon>
        <taxon>Alkalicella</taxon>
    </lineage>
</organism>
<sequence length="577" mass="65223">MRRTISSLAATLVIVVVMVLSLATKSVLAQDSENQWQYLERFDWSVPENQGQIHGVNLNLPPIFKEINGVYYHGFWEETEKTMTYKISYGQPGDMGQVITTVENHRTTGIDFVILDEKIYIVTSRAKEYNSDLYLYTFDFTGEMLREQKLSGTEGAERFATIPIVNLQTNGHELFMVFSMIANRNPLAFYERRTLEGELLQSKSFLDFSSTATRTTVLPYFQFSTDDNLGTKIFYKRVDALIMAEIDVENNLSHKEIASAPHRIGDGGEITTYAYGDIAPLMVTDSKGYHHIVYTHHTMGPGLGVPFVMDVGYLKVSPTGELVDQRIISNERGISHFPTINIDGSDNLYIAWEDDRHENGEGYFSKINSAGELSINQQRITWDRSYTKFPQVLSDKEGNIHAIWLNRETSSLYHLNYRNNIESAPNSLWLKLGVNPYTKESVIGQFAYFVGMSLLTSVMEVIKNGGLIIVILLVFAAMNKIGLLYLLQDKPYALFQMVLVVIWLLAPKLELSHVIMDISQGYHLGAGLFMGAVSIGILKLAKLTPSSSMNVLMGMVVWLFGYYFLLNYPIMATTFMV</sequence>
<proteinExistence type="predicted"/>
<evidence type="ECO:0000313" key="3">
    <source>
        <dbReference type="Proteomes" id="UP000516160"/>
    </source>
</evidence>
<keyword evidence="1" id="KW-0472">Membrane</keyword>